<proteinExistence type="predicted"/>
<organism evidence="1">
    <name type="scientific">Cacopsylla melanoneura</name>
    <dbReference type="NCBI Taxonomy" id="428564"/>
    <lineage>
        <taxon>Eukaryota</taxon>
        <taxon>Metazoa</taxon>
        <taxon>Ecdysozoa</taxon>
        <taxon>Arthropoda</taxon>
        <taxon>Hexapoda</taxon>
        <taxon>Insecta</taxon>
        <taxon>Pterygota</taxon>
        <taxon>Neoptera</taxon>
        <taxon>Paraneoptera</taxon>
        <taxon>Hemiptera</taxon>
        <taxon>Sternorrhyncha</taxon>
        <taxon>Psylloidea</taxon>
        <taxon>Psyllidae</taxon>
        <taxon>Psyllinae</taxon>
        <taxon>Cacopsylla</taxon>
    </lineage>
</organism>
<accession>A0A8D8TG50</accession>
<evidence type="ECO:0000313" key="1">
    <source>
        <dbReference type="EMBL" id="CAG6683577.1"/>
    </source>
</evidence>
<dbReference type="EMBL" id="HBUF01102034">
    <property type="protein sequence ID" value="CAG6638289.1"/>
    <property type="molecule type" value="Transcribed_RNA"/>
</dbReference>
<dbReference type="EMBL" id="HBUF01102035">
    <property type="protein sequence ID" value="CAG6638290.1"/>
    <property type="molecule type" value="Transcribed_RNA"/>
</dbReference>
<dbReference type="EMBL" id="HBUF01263617">
    <property type="protein sequence ID" value="CAG6683577.1"/>
    <property type="molecule type" value="Transcribed_RNA"/>
</dbReference>
<name>A0A8D8TG50_9HEMI</name>
<sequence>MVIEIDLVVSGEEEVFGAVHLATLHLLLLGLLDESVPQLTVAELHNDGLGRSGRFGRYSVDCLYVLLEVQFDTNLLTKFTYHLLQIFLCLFRNVSDLDITPSRILLQIIHSDGQ</sequence>
<dbReference type="AlphaFoldDB" id="A0A8D8TG50"/>
<protein>
    <submittedName>
        <fullName evidence="1">Uncharacterized protein</fullName>
    </submittedName>
</protein>
<dbReference type="EMBL" id="HBUF01415724">
    <property type="protein sequence ID" value="CAG6739849.1"/>
    <property type="molecule type" value="Transcribed_RNA"/>
</dbReference>
<reference evidence="1" key="1">
    <citation type="submission" date="2021-05" db="EMBL/GenBank/DDBJ databases">
        <authorList>
            <person name="Alioto T."/>
            <person name="Alioto T."/>
            <person name="Gomez Garrido J."/>
        </authorList>
    </citation>
    <scope>NUCLEOTIDE SEQUENCE</scope>
</reference>